<evidence type="ECO:0000313" key="11">
    <source>
        <dbReference type="EMBL" id="ALI25494.1"/>
    </source>
</evidence>
<dbReference type="PANTHER" id="PTHR30561:SF0">
    <property type="entry name" value="GUANIDINIUM EXPORTER"/>
    <property type="match status" value="1"/>
</dbReference>
<dbReference type="SUPFAM" id="SSF103481">
    <property type="entry name" value="Multidrug resistance efflux transporter EmrE"/>
    <property type="match status" value="1"/>
</dbReference>
<dbReference type="Gene3D" id="1.10.3730.20">
    <property type="match status" value="1"/>
</dbReference>
<evidence type="ECO:0000256" key="8">
    <source>
        <dbReference type="ARBA" id="ARBA00023251"/>
    </source>
</evidence>
<dbReference type="GO" id="GO:0005886">
    <property type="term" value="C:plasma membrane"/>
    <property type="evidence" value="ECO:0007669"/>
    <property type="project" value="UniProtKB-SubCell"/>
</dbReference>
<accession>A0A0N9XGW6</accession>
<keyword evidence="5 9" id="KW-0812">Transmembrane</keyword>
<dbReference type="EMBL" id="CP011269">
    <property type="protein sequence ID" value="ALI25494.1"/>
    <property type="molecule type" value="Genomic_DNA"/>
</dbReference>
<keyword evidence="3" id="KW-0813">Transport</keyword>
<evidence type="ECO:0000256" key="7">
    <source>
        <dbReference type="ARBA" id="ARBA00023136"/>
    </source>
</evidence>
<keyword evidence="6 10" id="KW-1133">Transmembrane helix</keyword>
<feature type="transmembrane region" description="Helical" evidence="10">
    <location>
        <begin position="72"/>
        <end position="102"/>
    </location>
</feature>
<evidence type="ECO:0000256" key="6">
    <source>
        <dbReference type="ARBA" id="ARBA00022989"/>
    </source>
</evidence>
<protein>
    <submittedName>
        <fullName evidence="11">SugE-like protein</fullName>
    </submittedName>
</protein>
<evidence type="ECO:0000256" key="2">
    <source>
        <dbReference type="ARBA" id="ARBA00007822"/>
    </source>
</evidence>
<evidence type="ECO:0000256" key="3">
    <source>
        <dbReference type="ARBA" id="ARBA00022448"/>
    </source>
</evidence>
<keyword evidence="12" id="KW-1185">Reference proteome</keyword>
<comment type="subcellular location">
    <subcellularLocation>
        <location evidence="1 9">Cell membrane</location>
        <topology evidence="1 9">Multi-pass membrane protein</topology>
    </subcellularLocation>
</comment>
<evidence type="ECO:0000313" key="12">
    <source>
        <dbReference type="Proteomes" id="UP000057134"/>
    </source>
</evidence>
<comment type="similarity">
    <text evidence="2">Belongs to the drug/metabolite transporter (DMT) superfamily. Small multidrug resistance (SMR) (TC 2.A.7.1) family. Mmr subfamily.</text>
</comment>
<keyword evidence="8" id="KW-0046">Antibiotic resistance</keyword>
<evidence type="ECO:0000256" key="4">
    <source>
        <dbReference type="ARBA" id="ARBA00022475"/>
    </source>
</evidence>
<dbReference type="InterPro" id="IPR000390">
    <property type="entry name" value="Small_drug/metabolite_transptr"/>
</dbReference>
<evidence type="ECO:0000256" key="5">
    <source>
        <dbReference type="ARBA" id="ARBA00022692"/>
    </source>
</evidence>
<dbReference type="KEGG" id="mft:XA26_16470"/>
<sequence length="120" mass="12495">MAPAWPTAPSGQHCQVDDQFESPWSTVAGLLAIKQSDGFTRLWWSVVCVVAAVAGFVILAMVVRHLPVGTAYAFWAGIGAVGVTIAGVVVFSAMIVVGLVGCDSLSREPVRHGVGISLTT</sequence>
<keyword evidence="4" id="KW-1003">Cell membrane</keyword>
<dbReference type="InterPro" id="IPR045324">
    <property type="entry name" value="Small_multidrug_res"/>
</dbReference>
<dbReference type="PATRIC" id="fig|1766.6.peg.1630"/>
<dbReference type="Proteomes" id="UP000057134">
    <property type="component" value="Chromosome"/>
</dbReference>
<dbReference type="RefSeq" id="WP_054601568.1">
    <property type="nucleotide sequence ID" value="NZ_CP011269.1"/>
</dbReference>
<dbReference type="GO" id="GO:0022857">
    <property type="term" value="F:transmembrane transporter activity"/>
    <property type="evidence" value="ECO:0007669"/>
    <property type="project" value="InterPro"/>
</dbReference>
<dbReference type="STRING" id="1766.XA26_16470"/>
<organism evidence="11 12">
    <name type="scientific">Mycolicibacterium fortuitum</name>
    <name type="common">Mycobacterium fortuitum</name>
    <dbReference type="NCBI Taxonomy" id="1766"/>
    <lineage>
        <taxon>Bacteria</taxon>
        <taxon>Bacillati</taxon>
        <taxon>Actinomycetota</taxon>
        <taxon>Actinomycetes</taxon>
        <taxon>Mycobacteriales</taxon>
        <taxon>Mycobacteriaceae</taxon>
        <taxon>Mycolicibacterium</taxon>
    </lineage>
</organism>
<evidence type="ECO:0000256" key="1">
    <source>
        <dbReference type="ARBA" id="ARBA00004651"/>
    </source>
</evidence>
<name>A0A0N9XGW6_MYCFO</name>
<evidence type="ECO:0000256" key="9">
    <source>
        <dbReference type="RuleBase" id="RU003942"/>
    </source>
</evidence>
<proteinExistence type="inferred from homology"/>
<keyword evidence="7 10" id="KW-0472">Membrane</keyword>
<dbReference type="PANTHER" id="PTHR30561">
    <property type="entry name" value="SMR FAMILY PROTON-DEPENDENT DRUG EFFLUX TRANSPORTER SUGE"/>
    <property type="match status" value="1"/>
</dbReference>
<dbReference type="AlphaFoldDB" id="A0A0N9XGW6"/>
<dbReference type="GO" id="GO:0046677">
    <property type="term" value="P:response to antibiotic"/>
    <property type="evidence" value="ECO:0007669"/>
    <property type="project" value="UniProtKB-KW"/>
</dbReference>
<reference evidence="11 12" key="1">
    <citation type="journal article" date="2015" name="MBio">
        <title>Enzymatic Degradation of Phenazines Can Generate Energy and Protect Sensitive Organisms from Toxicity.</title>
        <authorList>
            <person name="Costa K.C."/>
            <person name="Bergkessel M."/>
            <person name="Saunders S."/>
            <person name="Korlach J."/>
            <person name="Newman D.K."/>
        </authorList>
    </citation>
    <scope>NUCLEOTIDE SEQUENCE [LARGE SCALE GENOMIC DNA]</scope>
    <source>
        <strain evidence="11 12">CT6</strain>
    </source>
</reference>
<dbReference type="InterPro" id="IPR037185">
    <property type="entry name" value="EmrE-like"/>
</dbReference>
<dbReference type="Pfam" id="PF00893">
    <property type="entry name" value="Multi_Drug_Res"/>
    <property type="match status" value="1"/>
</dbReference>
<feature type="transmembrane region" description="Helical" evidence="10">
    <location>
        <begin position="42"/>
        <end position="66"/>
    </location>
</feature>
<gene>
    <name evidence="11" type="ORF">XA26_16470</name>
</gene>
<evidence type="ECO:0000256" key="10">
    <source>
        <dbReference type="SAM" id="Phobius"/>
    </source>
</evidence>